<keyword evidence="6 8" id="KW-1133">Transmembrane helix</keyword>
<evidence type="ECO:0000256" key="7">
    <source>
        <dbReference type="ARBA" id="ARBA00023136"/>
    </source>
</evidence>
<evidence type="ECO:0000313" key="10">
    <source>
        <dbReference type="EMBL" id="OGI45764.1"/>
    </source>
</evidence>
<feature type="transmembrane region" description="Helical" evidence="8">
    <location>
        <begin position="94"/>
        <end position="123"/>
    </location>
</feature>
<evidence type="ECO:0000256" key="6">
    <source>
        <dbReference type="ARBA" id="ARBA00022989"/>
    </source>
</evidence>
<accession>A0A1F6TKV4</accession>
<comment type="caution">
    <text evidence="10">The sequence shown here is derived from an EMBL/GenBank/DDBJ whole genome shotgun (WGS) entry which is preliminary data.</text>
</comment>
<evidence type="ECO:0000256" key="1">
    <source>
        <dbReference type="ARBA" id="ARBA00004651"/>
    </source>
</evidence>
<dbReference type="PANTHER" id="PTHR43302:SF5">
    <property type="entry name" value="TRANSPORTER ARSB-RELATED"/>
    <property type="match status" value="1"/>
</dbReference>
<evidence type="ECO:0000256" key="5">
    <source>
        <dbReference type="ARBA" id="ARBA00022692"/>
    </source>
</evidence>
<evidence type="ECO:0000259" key="9">
    <source>
        <dbReference type="Pfam" id="PF03600"/>
    </source>
</evidence>
<comment type="subcellular location">
    <subcellularLocation>
        <location evidence="1">Cell membrane</location>
        <topology evidence="1">Multi-pass membrane protein</topology>
    </subcellularLocation>
</comment>
<dbReference type="GO" id="GO:0015105">
    <property type="term" value="F:arsenite transmembrane transporter activity"/>
    <property type="evidence" value="ECO:0007669"/>
    <property type="project" value="InterPro"/>
</dbReference>
<dbReference type="PANTHER" id="PTHR43302">
    <property type="entry name" value="TRANSPORTER ARSB-RELATED"/>
    <property type="match status" value="1"/>
</dbReference>
<keyword evidence="7 8" id="KW-0472">Membrane</keyword>
<comment type="similarity">
    <text evidence="2">Belongs to the CitM (TC 2.A.11) transporter family.</text>
</comment>
<feature type="transmembrane region" description="Helical" evidence="8">
    <location>
        <begin position="315"/>
        <end position="337"/>
    </location>
</feature>
<feature type="transmembrane region" description="Helical" evidence="8">
    <location>
        <begin position="174"/>
        <end position="197"/>
    </location>
</feature>
<evidence type="ECO:0000256" key="2">
    <source>
        <dbReference type="ARBA" id="ARBA00009843"/>
    </source>
</evidence>
<evidence type="ECO:0000256" key="4">
    <source>
        <dbReference type="ARBA" id="ARBA00022475"/>
    </source>
</evidence>
<dbReference type="Pfam" id="PF03600">
    <property type="entry name" value="CitMHS"/>
    <property type="match status" value="1"/>
</dbReference>
<feature type="transmembrane region" description="Helical" evidence="8">
    <location>
        <begin position="349"/>
        <end position="374"/>
    </location>
</feature>
<dbReference type="CDD" id="cd01117">
    <property type="entry name" value="YbiR_permease"/>
    <property type="match status" value="1"/>
</dbReference>
<keyword evidence="5 8" id="KW-0812">Transmembrane</keyword>
<name>A0A1F6TKV4_9PROT</name>
<sequence>MPIPVVVLTLVFVLIAVRGIRRLRLPIWLIMLLGAAAVLATGEIGPAAALHAIDPDVMLFLFGVFVVGQALEESGYLFHLSYRAFRRARTADGLILMILFGAGAASAFLMNDTLAVIGTPLVLLLAKQHRMSPKVLLLALAFGVTLGSVVSPIGNPQNLLVAIHGRMDNPFVEFFRHLALPTAINLVAAFLVLKLVYRESFHGEALVHVRQELRDRPLAGLARMALVSLVALALLKVALAFLAPALDFRLTWIALAAAAPILLFSPQRWRILRHIDWRTLAFFAAMFVLMESVWSSGFFQALMARWQLDLASVGGVFATGVLLSQLISNVPLVALMLPMLTHAGADTPVLLALAAGSTLAGNLLILGAASNVIIIQNAEKRGGHTLGFFEFARIGIPLTLVNVLVYWLFLAFL</sequence>
<protein>
    <submittedName>
        <fullName evidence="10">Anion transporter</fullName>
    </submittedName>
</protein>
<dbReference type="STRING" id="1817760.A2151_08330"/>
<dbReference type="Proteomes" id="UP000178885">
    <property type="component" value="Unassembled WGS sequence"/>
</dbReference>
<feature type="transmembrane region" description="Helical" evidence="8">
    <location>
        <begin position="394"/>
        <end position="412"/>
    </location>
</feature>
<gene>
    <name evidence="10" type="ORF">A2151_08330</name>
</gene>
<feature type="transmembrane region" description="Helical" evidence="8">
    <location>
        <begin position="248"/>
        <end position="265"/>
    </location>
</feature>
<feature type="transmembrane region" description="Helical" evidence="8">
    <location>
        <begin position="218"/>
        <end position="242"/>
    </location>
</feature>
<evidence type="ECO:0000256" key="3">
    <source>
        <dbReference type="ARBA" id="ARBA00022448"/>
    </source>
</evidence>
<proteinExistence type="inferred from homology"/>
<keyword evidence="3" id="KW-0813">Transport</keyword>
<reference evidence="10 11" key="1">
    <citation type="journal article" date="2016" name="Nat. Commun.">
        <title>Thousands of microbial genomes shed light on interconnected biogeochemical processes in an aquifer system.</title>
        <authorList>
            <person name="Anantharaman K."/>
            <person name="Brown C.T."/>
            <person name="Hug L.A."/>
            <person name="Sharon I."/>
            <person name="Castelle C.J."/>
            <person name="Probst A.J."/>
            <person name="Thomas B.C."/>
            <person name="Singh A."/>
            <person name="Wilkins M.J."/>
            <person name="Karaoz U."/>
            <person name="Brodie E.L."/>
            <person name="Williams K.H."/>
            <person name="Hubbard S.S."/>
            <person name="Banfield J.F."/>
        </authorList>
    </citation>
    <scope>NUCLEOTIDE SEQUENCE [LARGE SCALE GENOMIC DNA]</scope>
</reference>
<dbReference type="PRINTS" id="PR00758">
    <property type="entry name" value="ARSENICPUMP"/>
</dbReference>
<feature type="transmembrane region" description="Helical" evidence="8">
    <location>
        <begin position="277"/>
        <end position="295"/>
    </location>
</feature>
<feature type="transmembrane region" description="Helical" evidence="8">
    <location>
        <begin position="29"/>
        <end position="50"/>
    </location>
</feature>
<keyword evidence="4" id="KW-1003">Cell membrane</keyword>
<dbReference type="InterPro" id="IPR000802">
    <property type="entry name" value="Arsenical_pump_ArsB"/>
</dbReference>
<dbReference type="EMBL" id="MFSU01000096">
    <property type="protein sequence ID" value="OGI45764.1"/>
    <property type="molecule type" value="Genomic_DNA"/>
</dbReference>
<evidence type="ECO:0000256" key="8">
    <source>
        <dbReference type="SAM" id="Phobius"/>
    </source>
</evidence>
<feature type="transmembrane region" description="Helical" evidence="8">
    <location>
        <begin position="135"/>
        <end position="154"/>
    </location>
</feature>
<feature type="domain" description="Citrate transporter-like" evidence="9">
    <location>
        <begin position="13"/>
        <end position="344"/>
    </location>
</feature>
<evidence type="ECO:0000313" key="11">
    <source>
        <dbReference type="Proteomes" id="UP000178885"/>
    </source>
</evidence>
<dbReference type="GO" id="GO:0005886">
    <property type="term" value="C:plasma membrane"/>
    <property type="evidence" value="ECO:0007669"/>
    <property type="project" value="UniProtKB-SubCell"/>
</dbReference>
<organism evidence="10 11">
    <name type="scientific">Candidatus Muproteobacteria bacterium RBG_16_65_34</name>
    <dbReference type="NCBI Taxonomy" id="1817760"/>
    <lineage>
        <taxon>Bacteria</taxon>
        <taxon>Pseudomonadati</taxon>
        <taxon>Pseudomonadota</taxon>
        <taxon>Candidatus Muproteobacteria</taxon>
    </lineage>
</organism>
<dbReference type="AlphaFoldDB" id="A0A1F6TKV4"/>
<dbReference type="InterPro" id="IPR004680">
    <property type="entry name" value="Cit_transptr-like_dom"/>
</dbReference>
<feature type="transmembrane region" description="Helical" evidence="8">
    <location>
        <begin position="57"/>
        <end position="82"/>
    </location>
</feature>